<proteinExistence type="predicted"/>
<comment type="caution">
    <text evidence="1">The sequence shown here is derived from an EMBL/GenBank/DDBJ whole genome shotgun (WGS) entry which is preliminary data.</text>
</comment>
<dbReference type="Proteomes" id="UP001157418">
    <property type="component" value="Unassembled WGS sequence"/>
</dbReference>
<name>A0AAU9LKQ5_9ASTR</name>
<gene>
    <name evidence="1" type="ORF">LVIROSA_LOCUS278</name>
</gene>
<dbReference type="AlphaFoldDB" id="A0AAU9LKQ5"/>
<sequence>MGSLFHVSPRKDTPVKSSIEETCIPNVNANVSNTDVNIDSGMHIVVATTTETTTVETSIVTITIKTTIIPPPQPTSPPPTSVTPPSSTIAFSPYFSGVIFRMENFHVGGSCLSEGDVFDIIAMDISRFVREDLPGLISIVKEELNAVVDEQLRILRAEHEDGGPWGREVTF</sequence>
<reference evidence="1 2" key="1">
    <citation type="submission" date="2022-01" db="EMBL/GenBank/DDBJ databases">
        <authorList>
            <person name="Xiong W."/>
            <person name="Schranz E."/>
        </authorList>
    </citation>
    <scope>NUCLEOTIDE SEQUENCE [LARGE SCALE GENOMIC DNA]</scope>
</reference>
<organism evidence="1 2">
    <name type="scientific">Lactuca virosa</name>
    <dbReference type="NCBI Taxonomy" id="75947"/>
    <lineage>
        <taxon>Eukaryota</taxon>
        <taxon>Viridiplantae</taxon>
        <taxon>Streptophyta</taxon>
        <taxon>Embryophyta</taxon>
        <taxon>Tracheophyta</taxon>
        <taxon>Spermatophyta</taxon>
        <taxon>Magnoliopsida</taxon>
        <taxon>eudicotyledons</taxon>
        <taxon>Gunneridae</taxon>
        <taxon>Pentapetalae</taxon>
        <taxon>asterids</taxon>
        <taxon>campanulids</taxon>
        <taxon>Asterales</taxon>
        <taxon>Asteraceae</taxon>
        <taxon>Cichorioideae</taxon>
        <taxon>Cichorieae</taxon>
        <taxon>Lactucinae</taxon>
        <taxon>Lactuca</taxon>
    </lineage>
</organism>
<accession>A0AAU9LKQ5</accession>
<evidence type="ECO:0000313" key="2">
    <source>
        <dbReference type="Proteomes" id="UP001157418"/>
    </source>
</evidence>
<dbReference type="EMBL" id="CAKMRJ010000001">
    <property type="protein sequence ID" value="CAH1412249.1"/>
    <property type="molecule type" value="Genomic_DNA"/>
</dbReference>
<protein>
    <submittedName>
        <fullName evidence="1">Uncharacterized protein</fullName>
    </submittedName>
</protein>
<evidence type="ECO:0000313" key="1">
    <source>
        <dbReference type="EMBL" id="CAH1412249.1"/>
    </source>
</evidence>
<keyword evidence="2" id="KW-1185">Reference proteome</keyword>